<evidence type="ECO:0000313" key="5">
    <source>
        <dbReference type="Proteomes" id="UP001596050"/>
    </source>
</evidence>
<feature type="chain" id="PRO_5047107396" description="Curlin" evidence="3">
    <location>
        <begin position="23"/>
        <end position="213"/>
    </location>
</feature>
<evidence type="ECO:0000256" key="3">
    <source>
        <dbReference type="SAM" id="SignalP"/>
    </source>
</evidence>
<name>A0ABW0L291_9BURK</name>
<organism evidence="4 5">
    <name type="scientific">Massilia niabensis</name>
    <dbReference type="NCBI Taxonomy" id="544910"/>
    <lineage>
        <taxon>Bacteria</taxon>
        <taxon>Pseudomonadati</taxon>
        <taxon>Pseudomonadota</taxon>
        <taxon>Betaproteobacteria</taxon>
        <taxon>Burkholderiales</taxon>
        <taxon>Oxalobacteraceae</taxon>
        <taxon>Telluria group</taxon>
        <taxon>Massilia</taxon>
    </lineage>
</organism>
<evidence type="ECO:0000313" key="4">
    <source>
        <dbReference type="EMBL" id="MFC5459565.1"/>
    </source>
</evidence>
<comment type="similarity">
    <text evidence="1">Belongs to the CsgA/CsgB family.</text>
</comment>
<evidence type="ECO:0000256" key="1">
    <source>
        <dbReference type="ARBA" id="ARBA00009766"/>
    </source>
</evidence>
<proteinExistence type="inferred from homology"/>
<sequence length="213" mass="22325">MKHITFVIASACCLSAAAPALANDTAKIAQGGTGNTVMIEQIATAGNNHASVRQGEGWYSGSGNHAQLTQRGVDNSRIDVVQSGFNNQHMVHQFDGTNLQANVNVNSGQYGNGGGEGNMVDIRQSGSNAHAWVEQSTSMYGRAEIWQSGWGGSTYADINQSGHANQARIEQMGGDNQASVYQSGSNLNASIIQNSSGYHGGGYGNNATIRQGF</sequence>
<accession>A0ABW0L291</accession>
<reference evidence="5" key="1">
    <citation type="journal article" date="2019" name="Int. J. Syst. Evol. Microbiol.">
        <title>The Global Catalogue of Microorganisms (GCM) 10K type strain sequencing project: providing services to taxonomists for standard genome sequencing and annotation.</title>
        <authorList>
            <consortium name="The Broad Institute Genomics Platform"/>
            <consortium name="The Broad Institute Genome Sequencing Center for Infectious Disease"/>
            <person name="Wu L."/>
            <person name="Ma J."/>
        </authorList>
    </citation>
    <scope>NUCLEOTIDE SEQUENCE [LARGE SCALE GENOMIC DNA]</scope>
    <source>
        <strain evidence="5">KACC 12649</strain>
    </source>
</reference>
<dbReference type="InterPro" id="IPR009742">
    <property type="entry name" value="Curlin_rpt"/>
</dbReference>
<evidence type="ECO:0008006" key="6">
    <source>
        <dbReference type="Google" id="ProtNLM"/>
    </source>
</evidence>
<gene>
    <name evidence="4" type="ORF">ACFPN5_07060</name>
</gene>
<feature type="signal peptide" evidence="3">
    <location>
        <begin position="1"/>
        <end position="22"/>
    </location>
</feature>
<keyword evidence="5" id="KW-1185">Reference proteome</keyword>
<dbReference type="Pfam" id="PF07012">
    <property type="entry name" value="Curlin_rpt"/>
    <property type="match status" value="1"/>
</dbReference>
<dbReference type="RefSeq" id="WP_379781530.1">
    <property type="nucleotide sequence ID" value="NZ_JBHSMU010000008.1"/>
</dbReference>
<keyword evidence="2 3" id="KW-0732">Signal</keyword>
<dbReference type="EMBL" id="JBHSMU010000008">
    <property type="protein sequence ID" value="MFC5459565.1"/>
    <property type="molecule type" value="Genomic_DNA"/>
</dbReference>
<evidence type="ECO:0000256" key="2">
    <source>
        <dbReference type="ARBA" id="ARBA00022729"/>
    </source>
</evidence>
<comment type="caution">
    <text evidence="4">The sequence shown here is derived from an EMBL/GenBank/DDBJ whole genome shotgun (WGS) entry which is preliminary data.</text>
</comment>
<dbReference type="Proteomes" id="UP001596050">
    <property type="component" value="Unassembled WGS sequence"/>
</dbReference>
<protein>
    <recommendedName>
        <fullName evidence="6">Curlin</fullName>
    </recommendedName>
</protein>